<dbReference type="CDD" id="cd00273">
    <property type="entry name" value="Chemokine_CXC"/>
    <property type="match status" value="1"/>
</dbReference>
<dbReference type="GO" id="GO:0008009">
    <property type="term" value="F:chemokine activity"/>
    <property type="evidence" value="ECO:0007669"/>
    <property type="project" value="InterPro"/>
</dbReference>
<evidence type="ECO:0000313" key="6">
    <source>
        <dbReference type="Proteomes" id="UP000694851"/>
    </source>
</evidence>
<dbReference type="Gene3D" id="2.40.50.40">
    <property type="match status" value="1"/>
</dbReference>
<feature type="domain" description="Chemokine interleukin-8-like" evidence="5">
    <location>
        <begin position="13"/>
        <end position="75"/>
    </location>
</feature>
<keyword evidence="6" id="KW-1185">Reference proteome</keyword>
<evidence type="ECO:0000259" key="5">
    <source>
        <dbReference type="SMART" id="SM00199"/>
    </source>
</evidence>
<dbReference type="AlphaFoldDB" id="A0A8B7QJY0"/>
<dbReference type="InterPro" id="IPR033899">
    <property type="entry name" value="CXC_Chemokine_domain"/>
</dbReference>
<dbReference type="PANTHER" id="PTHR12015">
    <property type="entry name" value="SMALL INDUCIBLE CYTOKINE A"/>
    <property type="match status" value="1"/>
</dbReference>
<comment type="similarity">
    <text evidence="2">Belongs to the intercrine alpha (chemokine CxC) family.</text>
</comment>
<dbReference type="Proteomes" id="UP000694851">
    <property type="component" value="Unplaced"/>
</dbReference>
<dbReference type="InterPro" id="IPR001811">
    <property type="entry name" value="Chemokine_IL8-like_dom"/>
</dbReference>
<evidence type="ECO:0000256" key="4">
    <source>
        <dbReference type="ARBA" id="ARBA00022525"/>
    </source>
</evidence>
<evidence type="ECO:0000256" key="3">
    <source>
        <dbReference type="ARBA" id="ARBA00022514"/>
    </source>
</evidence>
<dbReference type="OrthoDB" id="9937393at2759"/>
<accession>A0A8B7QJY0</accession>
<comment type="subcellular location">
    <subcellularLocation>
        <location evidence="1">Secreted</location>
    </subcellularLocation>
</comment>
<feature type="non-terminal residue" evidence="7">
    <location>
        <position position="1"/>
    </location>
</feature>
<dbReference type="PANTHER" id="PTHR12015:SF204">
    <property type="entry name" value="C-X-C MOTIF CHEMOKINE 13"/>
    <property type="match status" value="1"/>
</dbReference>
<organism evidence="6 7">
    <name type="scientific">Hipposideros armiger</name>
    <name type="common">Great Himalayan leaf-nosed bat</name>
    <dbReference type="NCBI Taxonomy" id="186990"/>
    <lineage>
        <taxon>Eukaryota</taxon>
        <taxon>Metazoa</taxon>
        <taxon>Chordata</taxon>
        <taxon>Craniata</taxon>
        <taxon>Vertebrata</taxon>
        <taxon>Euteleostomi</taxon>
        <taxon>Mammalia</taxon>
        <taxon>Eutheria</taxon>
        <taxon>Laurasiatheria</taxon>
        <taxon>Chiroptera</taxon>
        <taxon>Yinpterochiroptera</taxon>
        <taxon>Rhinolophoidea</taxon>
        <taxon>Hipposideridae</taxon>
        <taxon>Hipposideros</taxon>
    </lineage>
</organism>
<dbReference type="Pfam" id="PF00048">
    <property type="entry name" value="IL8"/>
    <property type="match status" value="1"/>
</dbReference>
<dbReference type="GO" id="GO:0005615">
    <property type="term" value="C:extracellular space"/>
    <property type="evidence" value="ECO:0007669"/>
    <property type="project" value="UniProtKB-KW"/>
</dbReference>
<sequence>SPVHGILEAFNTSLKCRCSRTLSTLPNAYRRIVRIEITAPGNGCPNQEIIVRLKNKSAICLNPNSKWTRKFLSELWKKRLPIEIQRAAWETHGTSSAYQETEGST</sequence>
<protein>
    <submittedName>
        <fullName evidence="7">C-X-C motif chemokine 13</fullName>
    </submittedName>
</protein>
<dbReference type="SMART" id="SM00199">
    <property type="entry name" value="SCY"/>
    <property type="match status" value="1"/>
</dbReference>
<gene>
    <name evidence="7" type="primary">CXCL13</name>
</gene>
<evidence type="ECO:0000313" key="7">
    <source>
        <dbReference type="RefSeq" id="XP_019488906.1"/>
    </source>
</evidence>
<dbReference type="GO" id="GO:0006952">
    <property type="term" value="P:defense response"/>
    <property type="evidence" value="ECO:0007669"/>
    <property type="project" value="InterPro"/>
</dbReference>
<keyword evidence="3" id="KW-0202">Cytokine</keyword>
<dbReference type="KEGG" id="hai:109377100"/>
<reference evidence="7" key="1">
    <citation type="submission" date="2025-08" db="UniProtKB">
        <authorList>
            <consortium name="RefSeq"/>
        </authorList>
    </citation>
    <scope>IDENTIFICATION</scope>
    <source>
        <tissue evidence="7">Muscle</tissue>
    </source>
</reference>
<dbReference type="InterPro" id="IPR036048">
    <property type="entry name" value="Interleukin_8-like_sf"/>
</dbReference>
<dbReference type="SUPFAM" id="SSF54117">
    <property type="entry name" value="Interleukin 8-like chemokines"/>
    <property type="match status" value="1"/>
</dbReference>
<dbReference type="GO" id="GO:0006955">
    <property type="term" value="P:immune response"/>
    <property type="evidence" value="ECO:0007669"/>
    <property type="project" value="InterPro"/>
</dbReference>
<evidence type="ECO:0000256" key="2">
    <source>
        <dbReference type="ARBA" id="ARBA00010665"/>
    </source>
</evidence>
<proteinExistence type="inferred from homology"/>
<dbReference type="CTD" id="10563"/>
<dbReference type="RefSeq" id="XP_019488906.1">
    <property type="nucleotide sequence ID" value="XM_019633361.1"/>
</dbReference>
<dbReference type="InterPro" id="IPR039809">
    <property type="entry name" value="Chemokine_b/g/d"/>
</dbReference>
<name>A0A8B7QJY0_HIPAR</name>
<dbReference type="GeneID" id="109377100"/>
<evidence type="ECO:0000256" key="1">
    <source>
        <dbReference type="ARBA" id="ARBA00004613"/>
    </source>
</evidence>
<keyword evidence="4" id="KW-0964">Secreted</keyword>